<dbReference type="AlphaFoldDB" id="A0AAV0ZBC7"/>
<reference evidence="2 3" key="1">
    <citation type="submission" date="2023-01" db="EMBL/GenBank/DDBJ databases">
        <authorList>
            <person name="Kreplak J."/>
        </authorList>
    </citation>
    <scope>NUCLEOTIDE SEQUENCE [LARGE SCALE GENOMIC DNA]</scope>
</reference>
<gene>
    <name evidence="2" type="ORF">VFH_I175320</name>
</gene>
<dbReference type="EMBL" id="OX451735">
    <property type="protein sequence ID" value="CAI8595116.1"/>
    <property type="molecule type" value="Genomic_DNA"/>
</dbReference>
<name>A0AAV0ZBC7_VICFA</name>
<accession>A0AAV0ZBC7</accession>
<organism evidence="2 3">
    <name type="scientific">Vicia faba</name>
    <name type="common">Broad bean</name>
    <name type="synonym">Faba vulgaris</name>
    <dbReference type="NCBI Taxonomy" id="3906"/>
    <lineage>
        <taxon>Eukaryota</taxon>
        <taxon>Viridiplantae</taxon>
        <taxon>Streptophyta</taxon>
        <taxon>Embryophyta</taxon>
        <taxon>Tracheophyta</taxon>
        <taxon>Spermatophyta</taxon>
        <taxon>Magnoliopsida</taxon>
        <taxon>eudicotyledons</taxon>
        <taxon>Gunneridae</taxon>
        <taxon>Pentapetalae</taxon>
        <taxon>rosids</taxon>
        <taxon>fabids</taxon>
        <taxon>Fabales</taxon>
        <taxon>Fabaceae</taxon>
        <taxon>Papilionoideae</taxon>
        <taxon>50 kb inversion clade</taxon>
        <taxon>NPAAA clade</taxon>
        <taxon>Hologalegina</taxon>
        <taxon>IRL clade</taxon>
        <taxon>Fabeae</taxon>
        <taxon>Vicia</taxon>
    </lineage>
</organism>
<evidence type="ECO:0000313" key="2">
    <source>
        <dbReference type="EMBL" id="CAI8595116.1"/>
    </source>
</evidence>
<evidence type="ECO:0000256" key="1">
    <source>
        <dbReference type="SAM" id="MobiDB-lite"/>
    </source>
</evidence>
<feature type="region of interest" description="Disordered" evidence="1">
    <location>
        <begin position="1"/>
        <end position="20"/>
    </location>
</feature>
<evidence type="ECO:0000313" key="3">
    <source>
        <dbReference type="Proteomes" id="UP001157006"/>
    </source>
</evidence>
<feature type="compositionally biased region" description="Basic and acidic residues" evidence="1">
    <location>
        <begin position="10"/>
        <end position="20"/>
    </location>
</feature>
<sequence length="126" mass="14309">MKRTMKNLTKSHEKDTQEKDHMVNNVSDNIDDVIDYSFSSDKGFIPMNNKVHNGSKSVNKGVTKYVGLCKSFGKKSNKIVDGNTIPTNGSIGSLYNVCFHYEKSVLKRKYLYHKWVALKGSCQEKL</sequence>
<keyword evidence="3" id="KW-1185">Reference proteome</keyword>
<proteinExistence type="predicted"/>
<protein>
    <submittedName>
        <fullName evidence="2">Uncharacterized protein</fullName>
    </submittedName>
</protein>
<dbReference type="Proteomes" id="UP001157006">
    <property type="component" value="Chromosome 1S"/>
</dbReference>